<dbReference type="PANTHER" id="PTHR37194:SF2">
    <property type="entry name" value="T2E6.7-RELATED"/>
    <property type="match status" value="1"/>
</dbReference>
<evidence type="ECO:0000313" key="3">
    <source>
        <dbReference type="Proteomes" id="UP000507222"/>
    </source>
</evidence>
<name>A0A6J5VU80_PRUAR</name>
<evidence type="ECO:0000256" key="1">
    <source>
        <dbReference type="SAM" id="MobiDB-lite"/>
    </source>
</evidence>
<reference evidence="2 3" key="1">
    <citation type="submission" date="2020-05" db="EMBL/GenBank/DDBJ databases">
        <authorList>
            <person name="Campoy J."/>
            <person name="Schneeberger K."/>
            <person name="Spophaly S."/>
        </authorList>
    </citation>
    <scope>NUCLEOTIDE SEQUENCE [LARGE SCALE GENOMIC DNA]</scope>
    <source>
        <strain evidence="2">PruArmRojPasFocal</strain>
    </source>
</reference>
<accession>A0A6J5VU80</accession>
<dbReference type="EMBL" id="CAEKDK010000008">
    <property type="protein sequence ID" value="CAB4291933.1"/>
    <property type="molecule type" value="Genomic_DNA"/>
</dbReference>
<dbReference type="Proteomes" id="UP000507222">
    <property type="component" value="Unassembled WGS sequence"/>
</dbReference>
<proteinExistence type="predicted"/>
<dbReference type="PANTHER" id="PTHR37194">
    <property type="entry name" value="T2E6.7-RELATED"/>
    <property type="match status" value="1"/>
</dbReference>
<dbReference type="AlphaFoldDB" id="A0A6J5VU80"/>
<feature type="compositionally biased region" description="Acidic residues" evidence="1">
    <location>
        <begin position="184"/>
        <end position="193"/>
    </location>
</feature>
<evidence type="ECO:0000313" key="2">
    <source>
        <dbReference type="EMBL" id="CAB4291933.1"/>
    </source>
</evidence>
<protein>
    <submittedName>
        <fullName evidence="2">Uncharacterized protein</fullName>
    </submittedName>
</protein>
<sequence>MKVKVVVKEVVGVVMKVELVRIAILEVVEVEEEEVVVVVVVEIRKIKIMQSVVDTTVYEPPVSAKLYPYRTPTPTTGLLFRERNVRAFQREAYIPLKSFRLELAVEVERRTKSRYLMEAQIQESVPCRPQVKAKFQLGSETYSVNRNTGILSEQVVSIKEESMNILKDFITRHNVPNDVTDELVENSSEDDGEIPEKPPVKLKKTKFT</sequence>
<feature type="region of interest" description="Disordered" evidence="1">
    <location>
        <begin position="184"/>
        <end position="208"/>
    </location>
</feature>
<gene>
    <name evidence="2" type="ORF">CURHAP_LOCUS52338</name>
</gene>
<organism evidence="2 3">
    <name type="scientific">Prunus armeniaca</name>
    <name type="common">Apricot</name>
    <name type="synonym">Armeniaca vulgaris</name>
    <dbReference type="NCBI Taxonomy" id="36596"/>
    <lineage>
        <taxon>Eukaryota</taxon>
        <taxon>Viridiplantae</taxon>
        <taxon>Streptophyta</taxon>
        <taxon>Embryophyta</taxon>
        <taxon>Tracheophyta</taxon>
        <taxon>Spermatophyta</taxon>
        <taxon>Magnoliopsida</taxon>
        <taxon>eudicotyledons</taxon>
        <taxon>Gunneridae</taxon>
        <taxon>Pentapetalae</taxon>
        <taxon>rosids</taxon>
        <taxon>fabids</taxon>
        <taxon>Rosales</taxon>
        <taxon>Rosaceae</taxon>
        <taxon>Amygdaloideae</taxon>
        <taxon>Amygdaleae</taxon>
        <taxon>Prunus</taxon>
    </lineage>
</organism>